<evidence type="ECO:0000256" key="2">
    <source>
        <dbReference type="ARBA" id="ARBA00022618"/>
    </source>
</evidence>
<dbReference type="EMBL" id="CAXLJL010000711">
    <property type="protein sequence ID" value="CAL5140222.1"/>
    <property type="molecule type" value="Genomic_DNA"/>
</dbReference>
<dbReference type="PANTHER" id="PTHR12827">
    <property type="entry name" value="MEIOTIC CHECKPOINT REGULATOR TSG24 FAMILY MEMBER"/>
    <property type="match status" value="1"/>
</dbReference>
<keyword evidence="3" id="KW-0498">Mitosis</keyword>
<evidence type="ECO:0000256" key="5">
    <source>
        <dbReference type="SAM" id="MobiDB-lite"/>
    </source>
</evidence>
<name>A0AAV2TVD0_CALDB</name>
<comment type="caution">
    <text evidence="8">The sequence shown here is derived from an EMBL/GenBank/DDBJ whole genome shotgun (WGS) entry which is preliminary data.</text>
</comment>
<reference evidence="8" key="1">
    <citation type="submission" date="2024-06" db="EMBL/GenBank/DDBJ databases">
        <authorList>
            <person name="Liu X."/>
            <person name="Lenzi L."/>
            <person name="Haldenby T S."/>
            <person name="Uol C."/>
        </authorList>
    </citation>
    <scope>NUCLEOTIDE SEQUENCE</scope>
</reference>
<feature type="compositionally biased region" description="Low complexity" evidence="5">
    <location>
        <begin position="1361"/>
        <end position="1372"/>
    </location>
</feature>
<evidence type="ECO:0000256" key="6">
    <source>
        <dbReference type="SAM" id="Phobius"/>
    </source>
</evidence>
<dbReference type="GO" id="GO:0007091">
    <property type="term" value="P:metaphase/anaphase transition of mitotic cell cycle"/>
    <property type="evidence" value="ECO:0007669"/>
    <property type="project" value="TreeGrafter"/>
</dbReference>
<feature type="compositionally biased region" description="Polar residues" evidence="5">
    <location>
        <begin position="1753"/>
        <end position="1767"/>
    </location>
</feature>
<dbReference type="GO" id="GO:0005680">
    <property type="term" value="C:anaphase-promoting complex"/>
    <property type="evidence" value="ECO:0007669"/>
    <property type="project" value="InterPro"/>
</dbReference>
<comment type="similarity">
    <text evidence="1">Belongs to the APC1 family.</text>
</comment>
<dbReference type="Pfam" id="PF20518">
    <property type="entry name" value="Apc1_MidN"/>
    <property type="match status" value="1"/>
</dbReference>
<gene>
    <name evidence="8" type="ORF">CDAUBV1_LOCUS15397</name>
</gene>
<feature type="domain" description="Anaphase-promoting complex subunit 1 middle" evidence="7">
    <location>
        <begin position="1021"/>
        <end position="1140"/>
    </location>
</feature>
<protein>
    <recommendedName>
        <fullName evidence="7">Anaphase-promoting complex subunit 1 middle domain-containing protein</fullName>
    </recommendedName>
</protein>
<dbReference type="InterPro" id="IPR011989">
    <property type="entry name" value="ARM-like"/>
</dbReference>
<evidence type="ECO:0000256" key="3">
    <source>
        <dbReference type="ARBA" id="ARBA00022776"/>
    </source>
</evidence>
<dbReference type="Gene3D" id="1.25.10.10">
    <property type="entry name" value="Leucine-rich Repeat Variant"/>
    <property type="match status" value="1"/>
</dbReference>
<accession>A0AAV2TVD0</accession>
<sequence length="2848" mass="307788">MSVDMISVKTLIDWVPTGRQYYDEFGAHVSDRLNSASKRTANDSVPLNWQSRKVNGVTEELYFGRNWVVWAAYSEISNRYPSMVFETDTPVVSADWVSFFIPSRYCEDGYTAHISSESCGHLQRGIAIFEAERLTFIDADGEHYSVRLPCRLANAWPMDTVVLLQRQPTAEESSSIPNESGHRHSSDTPPLFTLFSLSHPLDEAAPVLLKVPLPDSGFGISFASDVDLKIVAVITSLNLVLTLHTSTGLHSLWRLEKAEPEDYISLYELGDDGRACVAPYALNHFVHRSENNLTKTPLTSVVDRHCSRSFATPSFKQVNDPAVSGRVCLSPFAASLRRLTVNQRLGVSSNESTGLSAAATTQCVSPNPTCPFTPVSLAAHINRLSSVQLARPNSLASTSVANLSQTTIRRSSVTGLQTHVSGVITPGTSRLHTILPSATPDLTQSPGASNMSNRVPCDTPVSAISCRSALNPDQLNELIAEPLLPKICLRLVWTEPPAKGGSKSKRVRWDSVTDKDTTTICTGIIPGSTPNNSSNRPSFSFLRANRKLVSYLQPPLTTEFAPSPLTLKSVNVPKTWAESSLLSSPRVTRCCQTTSAQSHPTNTRAFLALDMVSLPWICFLTGSSQQTGRPSSLACIQSAFTTVSVKNQVSSERLVYLTAVDAVYIPSSRLTACLEPGTGIVLYTGVQKICILGVTPPPVISTYSAITNSAWFDERFREIQHSFHLPFVVRPSAPELDRWKQNAVTSVLSGVLDLLRSPLKGAESSRCNDAAITTENDDIKELCAEASIPSTADLTTTPLTESSAFCDPVGNSFILTLPCDGVCRNGQSDRLLRVYLPSLAQNELVQRCLVGLHQILPRAVSSHIFARWYVFTNAPGSCSSLSPARSSTDVDHPLQDYFVGPPEWISFVIFVLDLCGLSVFDANGPESQRDTSFEAAQKDTNGGSGECSRKVKRRHAVEKQPCDSDWCQLLESLDGCSSCSKTEVDPILFRTASPVQSQRVAYCGGLQLHLSRSIRTDPIRQLISPHLPDILLAFHLVYEEARLNSILSSELLQLAELNFIISRVLDLRAYASYYTLEWPALRSSEPILEQEIPHSSFIWPPYMPTGHAPCLLNWLIRILEVKSVNPPFPESYVYCHLHMVNDLAVTLAGMFLSAVHVEWATQFSSLDSEQQRGRFIDRWRGSINLVTRPNFNSNDNPSEMPKEQGGIAPTLPKRSSIDAKSGLALSTDPFENAFVDTLLSSSKVYSGGESVGNSATNPRKSTKPCSPQNLALLFLSQLSDRLPRVRVLFLNRLGSLSPGLSAVLRIVLSRSRSSPPPNCSPHVYSLMGRSDLARQAELSVIKSKQPPKEINKEDTKRIKSSSDQPDSLQPSSLQRLCPYQSSQIGALEHKQATWVRTSSSWSTAEIWANSVRPFRDPPSSSSRSAGGRSRAMLMSRHALLSQLEENASCQISFKNDLRLREAYRLLQSSSHIRLPRLSTEGAGSATSPTAGSTDQGSRITESRLEMHLAAAGIRVWASAVGRGMLGLHTLIGSRVPTQLRVTPICLRGRAVSPSSGRRVLVDLARDPLPSSASADITGGGGGRTGAAVSDLGGIGAETASGIGDRRVGTTNGVTNDVGVTPVVEVNDASNHPGNAMALAVASAVASSGAGSALRTAALDLPRMIPRSVLMSSYSSVSLSAIASNSASSTASLLSTANLQQTPAVLAAKSWPDFHNGVAVGLSISPHASVDATWIMYNCRSAGGDSDTRRGNGIRTTPESSLTDPSTPEQAGLLLGLGLNGHLNKITPYDIGEYLVRVHDLHNMAVLLGLCAGKRGSMDQSVLRLLAVHYRPLLPSDPLVHVQLSVPSLCQAAAVFGLGLLYQGSAHRHITNLLITELGRSLSGNATTGGCRRGFQSDSDSQQVGGSNNFASGTGSTANGGLTGAAGTGGFAGDSCELIALSAGLALGLVLLQRGDSPCGLSDLPWAEKLHAYMVGGPRESDNPRPDLDDILGRDSACLLSAQIERRIFKCSTTHRPTSGGVNTINSALESSISDRPGRTDVARLLNPSRTSTSALSGNDALMGDSFLLPALLGTERRYTNADRSSLSTETARLMGPSGSGRVTGRIGAGVSPNSSLTYDNLPASTSDFTGRPIDRRIQSDLGSLQANVKNPQIRELHCYNKDVSAPGAIMALGMAYLDTKNATISAWLVPSVSLAQIEQTRPDFFMFRALAHGLVNWQNIKPDMEWVRSFCPNLLLERMQRLTEPRSHSAMMDLQELQNESMLAELSSEDDVENRCPDLITTVRQATGRSTHMIGAPIGGRGRTASRRTRVHGNRRLSSVSTSNNATRAKLARDIDDWQDQFNSDSVGRLDEAAVSLSYLNILVGRAFALGLRFAGTCHPEAASVLYDITQSILRGLWWPPLAIVHVKKGSNKTSLPKLTLESAAAQCLLALAMVLAGSGNLTVLRLVRQLRAITLFRSKSDNPNPRSASQSQVISHSRLHSVASAAARAAATTQAAASSTSGVSSGPISVASVFGVALGPSFGLHIIYGCIIGLLFLGGGRLTLSNTPESAAILAIAFLPILPGYPGDNWYHLQALRHFYVLATRPRRLCAVDVDTGRVVLSNMRAKVKATNEMVSSEDTIIIPTNGLDELSWVEVNHGSEKYWPTVFHNGTTNWEQLRFAFNETGYLYVKRKDTTDESKCLKSWIGNSLQRWSDLRVLKQLKLLVFFLRRFPAPSPANGANQRSTRVQDLDLSRALSASVTQHFVDRKRELAGLLQQHYLGVSIPPANGAKPDESDVLKAFLVWFGLPSPSAISPCLTRLSSKPTLADFVKAVHSSASDVSPASLFWLYSFLYTIDDAISAPSVHS</sequence>
<feature type="compositionally biased region" description="Polar residues" evidence="5">
    <location>
        <begin position="2081"/>
        <end position="2090"/>
    </location>
</feature>
<evidence type="ECO:0000256" key="1">
    <source>
        <dbReference type="ARBA" id="ARBA00010547"/>
    </source>
</evidence>
<keyword evidence="6" id="KW-0472">Membrane</keyword>
<keyword evidence="4" id="KW-0131">Cell cycle</keyword>
<evidence type="ECO:0000259" key="7">
    <source>
        <dbReference type="Pfam" id="PF20518"/>
    </source>
</evidence>
<proteinExistence type="inferred from homology"/>
<dbReference type="GO" id="GO:0060090">
    <property type="term" value="F:molecular adaptor activity"/>
    <property type="evidence" value="ECO:0007669"/>
    <property type="project" value="TreeGrafter"/>
</dbReference>
<feature type="region of interest" description="Disordered" evidence="5">
    <location>
        <begin position="1743"/>
        <end position="1767"/>
    </location>
</feature>
<evidence type="ECO:0000313" key="9">
    <source>
        <dbReference type="Proteomes" id="UP001497525"/>
    </source>
</evidence>
<feature type="region of interest" description="Disordered" evidence="5">
    <location>
        <begin position="1342"/>
        <end position="1372"/>
    </location>
</feature>
<dbReference type="Proteomes" id="UP001497525">
    <property type="component" value="Unassembled WGS sequence"/>
</dbReference>
<dbReference type="PANTHER" id="PTHR12827:SF3">
    <property type="entry name" value="ANAPHASE-PROMOTING COMPLEX SUBUNIT 1"/>
    <property type="match status" value="1"/>
</dbReference>
<feature type="region of interest" description="Disordered" evidence="5">
    <location>
        <begin position="2081"/>
        <end position="2105"/>
    </location>
</feature>
<dbReference type="GO" id="GO:0031145">
    <property type="term" value="P:anaphase-promoting complex-dependent catabolic process"/>
    <property type="evidence" value="ECO:0007669"/>
    <property type="project" value="TreeGrafter"/>
</dbReference>
<feature type="region of interest" description="Disordered" evidence="5">
    <location>
        <begin position="1190"/>
        <end position="1212"/>
    </location>
</feature>
<feature type="region of interest" description="Disordered" evidence="5">
    <location>
        <begin position="1888"/>
        <end position="1911"/>
    </location>
</feature>
<keyword evidence="2" id="KW-0132">Cell division</keyword>
<organism evidence="8 9">
    <name type="scientific">Calicophoron daubneyi</name>
    <name type="common">Rumen fluke</name>
    <name type="synonym">Paramphistomum daubneyi</name>
    <dbReference type="NCBI Taxonomy" id="300641"/>
    <lineage>
        <taxon>Eukaryota</taxon>
        <taxon>Metazoa</taxon>
        <taxon>Spiralia</taxon>
        <taxon>Lophotrochozoa</taxon>
        <taxon>Platyhelminthes</taxon>
        <taxon>Trematoda</taxon>
        <taxon>Digenea</taxon>
        <taxon>Plagiorchiida</taxon>
        <taxon>Pronocephalata</taxon>
        <taxon>Paramphistomoidea</taxon>
        <taxon>Paramphistomidae</taxon>
        <taxon>Calicophoron</taxon>
    </lineage>
</organism>
<keyword evidence="6" id="KW-0812">Transmembrane</keyword>
<keyword evidence="6" id="KW-1133">Transmembrane helix</keyword>
<feature type="region of interest" description="Disordered" evidence="5">
    <location>
        <begin position="1476"/>
        <end position="1498"/>
    </location>
</feature>
<dbReference type="InterPro" id="IPR046794">
    <property type="entry name" value="Apc1_MidN"/>
</dbReference>
<dbReference type="GO" id="GO:0070979">
    <property type="term" value="P:protein K11-linked ubiquitination"/>
    <property type="evidence" value="ECO:0007669"/>
    <property type="project" value="TreeGrafter"/>
</dbReference>
<feature type="transmembrane region" description="Helical" evidence="6">
    <location>
        <begin position="2514"/>
        <end position="2539"/>
    </location>
</feature>
<evidence type="ECO:0000256" key="4">
    <source>
        <dbReference type="ARBA" id="ARBA00023306"/>
    </source>
</evidence>
<dbReference type="InterPro" id="IPR024990">
    <property type="entry name" value="Apc1"/>
</dbReference>
<evidence type="ECO:0000313" key="8">
    <source>
        <dbReference type="EMBL" id="CAL5140222.1"/>
    </source>
</evidence>
<dbReference type="GO" id="GO:0051301">
    <property type="term" value="P:cell division"/>
    <property type="evidence" value="ECO:0007669"/>
    <property type="project" value="UniProtKB-KW"/>
</dbReference>
<feature type="region of interest" description="Disordered" evidence="5">
    <location>
        <begin position="928"/>
        <end position="950"/>
    </location>
</feature>
<feature type="compositionally biased region" description="Polar residues" evidence="5">
    <location>
        <begin position="1484"/>
        <end position="1498"/>
    </location>
</feature>
<feature type="transmembrane region" description="Helical" evidence="6">
    <location>
        <begin position="2424"/>
        <end position="2448"/>
    </location>
</feature>
<feature type="compositionally biased region" description="Basic and acidic residues" evidence="5">
    <location>
        <begin position="1346"/>
        <end position="1357"/>
    </location>
</feature>